<dbReference type="Pfam" id="PF08352">
    <property type="entry name" value="oligo_HPY"/>
    <property type="match status" value="1"/>
</dbReference>
<dbReference type="Pfam" id="PF00005">
    <property type="entry name" value="ABC_tran"/>
    <property type="match status" value="1"/>
</dbReference>
<dbReference type="SUPFAM" id="SSF52540">
    <property type="entry name" value="P-loop containing nucleoside triphosphate hydrolases"/>
    <property type="match status" value="1"/>
</dbReference>
<name>A0A0W1R5V7_9EURY</name>
<dbReference type="InterPro" id="IPR003593">
    <property type="entry name" value="AAA+_ATPase"/>
</dbReference>
<dbReference type="PANTHER" id="PTHR43776:SF7">
    <property type="entry name" value="D,D-DIPEPTIDE TRANSPORT ATP-BINDING PROTEIN DDPF-RELATED"/>
    <property type="match status" value="1"/>
</dbReference>
<dbReference type="FunFam" id="3.40.50.300:FF:000016">
    <property type="entry name" value="Oligopeptide ABC transporter ATP-binding component"/>
    <property type="match status" value="1"/>
</dbReference>
<comment type="similarity">
    <text evidence="1">Belongs to the ABC transporter superfamily.</text>
</comment>
<dbReference type="EMBL" id="LOPU01000030">
    <property type="protein sequence ID" value="KTG08724.1"/>
    <property type="molecule type" value="Genomic_DNA"/>
</dbReference>
<dbReference type="PROSITE" id="PS00211">
    <property type="entry name" value="ABC_TRANSPORTER_1"/>
    <property type="match status" value="1"/>
</dbReference>
<dbReference type="Gene3D" id="3.40.50.300">
    <property type="entry name" value="P-loop containing nucleotide triphosphate hydrolases"/>
    <property type="match status" value="1"/>
</dbReference>
<dbReference type="GO" id="GO:0015833">
    <property type="term" value="P:peptide transport"/>
    <property type="evidence" value="ECO:0007669"/>
    <property type="project" value="InterPro"/>
</dbReference>
<evidence type="ECO:0000259" key="6">
    <source>
        <dbReference type="PROSITE" id="PS50893"/>
    </source>
</evidence>
<evidence type="ECO:0000256" key="1">
    <source>
        <dbReference type="ARBA" id="ARBA00005417"/>
    </source>
</evidence>
<dbReference type="CDD" id="cd03257">
    <property type="entry name" value="ABC_NikE_OppD_transporters"/>
    <property type="match status" value="1"/>
</dbReference>
<dbReference type="InterPro" id="IPR050319">
    <property type="entry name" value="ABC_transp_ATP-bind"/>
</dbReference>
<keyword evidence="8" id="KW-1185">Reference proteome</keyword>
<protein>
    <submittedName>
        <fullName evidence="7">Peptide ABC transporter ATP-binding protein</fullName>
    </submittedName>
</protein>
<sequence>MLTVRGLEKHYPITEGLLRREVGRVRAVDGVDFELRRGETLGLIGESGCGKSTAARSLLHLDEPTGGTVAFDGDEVGEFDRQRRRRFRRRAQLVLQNPTSSFDPRLTIGESVAEPLEIHGMTDASTRRAVVEDTLERTGLQASMADRYPHELSGGQKQRAALARALVLDPDLVVADEPVSALDVSVQAEIIALLRRLVSTFELSLLVISHDMGVVRELCDRVAVMYAGEIVERGPVESVFERPQHPYTRALVAAVPTPDPRAEPRPFDLHGDVPDPAEFPDGCRFHPRCPAVIQPPDADLQQREWQRIVAFRAAVDAGQVDPEALVSAVEVDVSVDTDTSGGIDASADADAASDASSPSPPPSATTAIRAAYDLPTLDDDERSSALSTAVDAVSSGDADHASEILEDAFPTVCIRENPSLRPTDLGHAAACHLHGEVRETETEAKNGAGESGVTSSDEA</sequence>
<dbReference type="SMART" id="SM00382">
    <property type="entry name" value="AAA"/>
    <property type="match status" value="1"/>
</dbReference>
<evidence type="ECO:0000313" key="8">
    <source>
        <dbReference type="Proteomes" id="UP000054387"/>
    </source>
</evidence>
<dbReference type="STRING" id="1514971.AUR64_18640"/>
<dbReference type="GO" id="GO:0055085">
    <property type="term" value="P:transmembrane transport"/>
    <property type="evidence" value="ECO:0007669"/>
    <property type="project" value="UniProtKB-ARBA"/>
</dbReference>
<dbReference type="NCBIfam" id="TIGR01727">
    <property type="entry name" value="oligo_HPY"/>
    <property type="match status" value="1"/>
</dbReference>
<evidence type="ECO:0000256" key="4">
    <source>
        <dbReference type="ARBA" id="ARBA00022840"/>
    </source>
</evidence>
<keyword evidence="2" id="KW-0813">Transport</keyword>
<dbReference type="GO" id="GO:0016887">
    <property type="term" value="F:ATP hydrolysis activity"/>
    <property type="evidence" value="ECO:0007669"/>
    <property type="project" value="InterPro"/>
</dbReference>
<keyword evidence="3" id="KW-0547">Nucleotide-binding</keyword>
<feature type="region of interest" description="Disordered" evidence="5">
    <location>
        <begin position="339"/>
        <end position="365"/>
    </location>
</feature>
<dbReference type="PROSITE" id="PS50893">
    <property type="entry name" value="ABC_TRANSPORTER_2"/>
    <property type="match status" value="1"/>
</dbReference>
<dbReference type="InterPro" id="IPR027417">
    <property type="entry name" value="P-loop_NTPase"/>
</dbReference>
<dbReference type="Proteomes" id="UP000054387">
    <property type="component" value="Unassembled WGS sequence"/>
</dbReference>
<evidence type="ECO:0000256" key="2">
    <source>
        <dbReference type="ARBA" id="ARBA00022448"/>
    </source>
</evidence>
<evidence type="ECO:0000313" key="7">
    <source>
        <dbReference type="EMBL" id="KTG08724.1"/>
    </source>
</evidence>
<evidence type="ECO:0000256" key="5">
    <source>
        <dbReference type="SAM" id="MobiDB-lite"/>
    </source>
</evidence>
<reference evidence="7 8" key="1">
    <citation type="submission" date="2015-12" db="EMBL/GenBank/DDBJ databases">
        <title>Haloprofundus marisrubri gen. nov., sp. nov., an extremely halophilic archaeon isolated from the Discovery deep brine-seawater interface in the Red Sea.</title>
        <authorList>
            <person name="Zhang G."/>
            <person name="Stingl U."/>
            <person name="Rashid M."/>
        </authorList>
    </citation>
    <scope>NUCLEOTIDE SEQUENCE [LARGE SCALE GENOMIC DNA]</scope>
    <source>
        <strain evidence="7 8">SB9</strain>
    </source>
</reference>
<comment type="caution">
    <text evidence="7">The sequence shown here is derived from an EMBL/GenBank/DDBJ whole genome shotgun (WGS) entry which is preliminary data.</text>
</comment>
<keyword evidence="4 7" id="KW-0067">ATP-binding</keyword>
<evidence type="ECO:0000256" key="3">
    <source>
        <dbReference type="ARBA" id="ARBA00022741"/>
    </source>
</evidence>
<feature type="compositionally biased region" description="Low complexity" evidence="5">
    <location>
        <begin position="339"/>
        <end position="357"/>
    </location>
</feature>
<organism evidence="7 8">
    <name type="scientific">Haloprofundus marisrubri</name>
    <dbReference type="NCBI Taxonomy" id="1514971"/>
    <lineage>
        <taxon>Archaea</taxon>
        <taxon>Methanobacteriati</taxon>
        <taxon>Methanobacteriota</taxon>
        <taxon>Stenosarchaea group</taxon>
        <taxon>Halobacteria</taxon>
        <taxon>Halobacteriales</taxon>
        <taxon>Haloferacaceae</taxon>
        <taxon>Haloprofundus</taxon>
    </lineage>
</organism>
<dbReference type="AlphaFoldDB" id="A0A0W1R5V7"/>
<dbReference type="GO" id="GO:0005524">
    <property type="term" value="F:ATP binding"/>
    <property type="evidence" value="ECO:0007669"/>
    <property type="project" value="UniProtKB-KW"/>
</dbReference>
<gene>
    <name evidence="7" type="ORF">AUR64_18640</name>
</gene>
<dbReference type="PANTHER" id="PTHR43776">
    <property type="entry name" value="TRANSPORT ATP-BINDING PROTEIN"/>
    <property type="match status" value="1"/>
</dbReference>
<dbReference type="InterPro" id="IPR003439">
    <property type="entry name" value="ABC_transporter-like_ATP-bd"/>
</dbReference>
<accession>A0A0W1R5V7</accession>
<feature type="region of interest" description="Disordered" evidence="5">
    <location>
        <begin position="437"/>
        <end position="459"/>
    </location>
</feature>
<proteinExistence type="inferred from homology"/>
<dbReference type="InterPro" id="IPR013563">
    <property type="entry name" value="Oligopep_ABC_C"/>
</dbReference>
<feature type="domain" description="ABC transporter" evidence="6">
    <location>
        <begin position="2"/>
        <end position="252"/>
    </location>
</feature>
<dbReference type="InterPro" id="IPR017871">
    <property type="entry name" value="ABC_transporter-like_CS"/>
</dbReference>